<dbReference type="InterPro" id="IPR044993">
    <property type="entry name" value="BXL"/>
</dbReference>
<dbReference type="GO" id="GO:0031222">
    <property type="term" value="P:arabinan catabolic process"/>
    <property type="evidence" value="ECO:0007669"/>
    <property type="project" value="TreeGrafter"/>
</dbReference>
<keyword evidence="3" id="KW-0378">Hydrolase</keyword>
<dbReference type="PANTHER" id="PTHR42721">
    <property type="entry name" value="SUGAR HYDROLASE-RELATED"/>
    <property type="match status" value="1"/>
</dbReference>
<reference evidence="6" key="2">
    <citation type="journal article" date="2023" name="Microbiol Resour">
        <title>Decontamination and Annotation of the Draft Genome Sequence of the Oomycete Lagenidium giganteum ARSEF 373.</title>
        <authorList>
            <person name="Morgan W.R."/>
            <person name="Tartar A."/>
        </authorList>
    </citation>
    <scope>NUCLEOTIDE SEQUENCE</scope>
    <source>
        <strain evidence="6">ARSEF 373</strain>
    </source>
</reference>
<dbReference type="Gene3D" id="3.40.50.1700">
    <property type="entry name" value="Glycoside hydrolase family 3 C-terminal domain"/>
    <property type="match status" value="1"/>
</dbReference>
<dbReference type="SUPFAM" id="SSF52279">
    <property type="entry name" value="Beta-D-glucan exohydrolase, C-terminal domain"/>
    <property type="match status" value="1"/>
</dbReference>
<dbReference type="InterPro" id="IPR002772">
    <property type="entry name" value="Glyco_hydro_3_C"/>
</dbReference>
<evidence type="ECO:0000256" key="3">
    <source>
        <dbReference type="ARBA" id="ARBA00022801"/>
    </source>
</evidence>
<dbReference type="InterPro" id="IPR036962">
    <property type="entry name" value="Glyco_hydro_3_N_sf"/>
</dbReference>
<dbReference type="InterPro" id="IPR026891">
    <property type="entry name" value="Fn3-like"/>
</dbReference>
<keyword evidence="4" id="KW-0326">Glycosidase</keyword>
<evidence type="ECO:0000256" key="4">
    <source>
        <dbReference type="ARBA" id="ARBA00023295"/>
    </source>
</evidence>
<keyword evidence="7" id="KW-1185">Reference proteome</keyword>
<dbReference type="InterPro" id="IPR013783">
    <property type="entry name" value="Ig-like_fold"/>
</dbReference>
<dbReference type="Pfam" id="PF01915">
    <property type="entry name" value="Glyco_hydro_3_C"/>
    <property type="match status" value="1"/>
</dbReference>
<sequence>MDAVIDAPPPANGVCNDPALTKLPFCDPTRSIDVRVDDLVARLHDEELIGLLVNNASAVERLKLPEYGWWSEGLHGVALSPAVRFRPPTPYATSFPQVISVAASFNATLFHRIGDAISTEARAFYSAGNAGLTYWAPNINIFRDPRWGRGQETPGEDPLLTATYATAFVRGMQGEPLVHEDSESSQRFLKTSACCKHFSAYSQEIPRHRNNAMVTKQDQTDTYLPAFEACITRGHASGVMCSYNAVNGVPSCADKHLLTGLLREQWQFDGYITSDCEAVRDILEQHHFTQTPERTCATVLRAGMDLNCGDFLSAFLPSAMRAKTVERADLERAVKRLFRVQMRLGLFEKGKQPHADITAKDVDTPRHKQLAFEAALQSIVLLKNDDSLLPLKLETFKDSTKSSLGLLGPHVNASAVLLGNYQGIPSSISTPLEAIRAHYVDHVEVEVGCNVSDIQPPDLSPAEALARRADQLVVFVGLDQTQEREEIDRDHLELPGYQPELLERVLTAARRPIVLVVITGGAVNLALYKTHRKVGAIVLGGYLGQSGGLALAHVLFGSYNPSGRLTQTFYDGSLVEACSIYDMHMRPYPPTGNPGRTYRFYTGQPVFPFGHGLSFTTFQVVWQDGAREDSIASQEDAENRDGLLLDTTIVVRNVGATAGEMVVLVHAVPPLAGRRQRPLKTLVHFARTPVLRPQESTSVRLKLGKKAFSLADGNGEWHVVPGTWQVVVEDQEREIIIASTKAKEQHAAAVERTRA</sequence>
<evidence type="ECO:0000256" key="2">
    <source>
        <dbReference type="ARBA" id="ARBA00022729"/>
    </source>
</evidence>
<dbReference type="InterPro" id="IPR017853">
    <property type="entry name" value="GH"/>
</dbReference>
<evidence type="ECO:0000313" key="7">
    <source>
        <dbReference type="Proteomes" id="UP001146120"/>
    </source>
</evidence>
<name>A0AAV2Z016_9STRA</name>
<dbReference type="SUPFAM" id="SSF51445">
    <property type="entry name" value="(Trans)glycosidases"/>
    <property type="match status" value="1"/>
</dbReference>
<reference evidence="6" key="1">
    <citation type="submission" date="2022-11" db="EMBL/GenBank/DDBJ databases">
        <authorList>
            <person name="Morgan W.R."/>
            <person name="Tartar A."/>
        </authorList>
    </citation>
    <scope>NUCLEOTIDE SEQUENCE</scope>
    <source>
        <strain evidence="6">ARSEF 373</strain>
    </source>
</reference>
<evidence type="ECO:0000259" key="5">
    <source>
        <dbReference type="SMART" id="SM01217"/>
    </source>
</evidence>
<dbReference type="InterPro" id="IPR001764">
    <property type="entry name" value="Glyco_hydro_3_N"/>
</dbReference>
<dbReference type="Pfam" id="PF14310">
    <property type="entry name" value="Fn3-like"/>
    <property type="match status" value="1"/>
</dbReference>
<dbReference type="Gene3D" id="2.60.40.10">
    <property type="entry name" value="Immunoglobulins"/>
    <property type="match status" value="1"/>
</dbReference>
<comment type="similarity">
    <text evidence="1">Belongs to the glycosyl hydrolase 3 family.</text>
</comment>
<dbReference type="SMART" id="SM01217">
    <property type="entry name" value="Fn3_like"/>
    <property type="match status" value="1"/>
</dbReference>
<dbReference type="GO" id="GO:0045493">
    <property type="term" value="P:xylan catabolic process"/>
    <property type="evidence" value="ECO:0007669"/>
    <property type="project" value="InterPro"/>
</dbReference>
<protein>
    <recommendedName>
        <fullName evidence="5">Fibronectin type III-like domain-containing protein</fullName>
    </recommendedName>
</protein>
<evidence type="ECO:0000256" key="1">
    <source>
        <dbReference type="ARBA" id="ARBA00005336"/>
    </source>
</evidence>
<accession>A0AAV2Z016</accession>
<comment type="caution">
    <text evidence="6">The sequence shown here is derived from an EMBL/GenBank/DDBJ whole genome shotgun (WGS) entry which is preliminary data.</text>
</comment>
<dbReference type="Gene3D" id="3.20.20.300">
    <property type="entry name" value="Glycoside hydrolase, family 3, N-terminal domain"/>
    <property type="match status" value="1"/>
</dbReference>
<dbReference type="PANTHER" id="PTHR42721:SF3">
    <property type="entry name" value="BETA-D-XYLOSIDASE 5-RELATED"/>
    <property type="match status" value="1"/>
</dbReference>
<dbReference type="Proteomes" id="UP001146120">
    <property type="component" value="Unassembled WGS sequence"/>
</dbReference>
<dbReference type="Pfam" id="PF00933">
    <property type="entry name" value="Glyco_hydro_3"/>
    <property type="match status" value="1"/>
</dbReference>
<dbReference type="AlphaFoldDB" id="A0AAV2Z016"/>
<dbReference type="PRINTS" id="PR00133">
    <property type="entry name" value="GLHYDRLASE3"/>
</dbReference>
<dbReference type="GO" id="GO:0009044">
    <property type="term" value="F:xylan 1,4-beta-xylosidase activity"/>
    <property type="evidence" value="ECO:0007669"/>
    <property type="project" value="InterPro"/>
</dbReference>
<dbReference type="EMBL" id="DAKRPA010000061">
    <property type="protein sequence ID" value="DBA00626.1"/>
    <property type="molecule type" value="Genomic_DNA"/>
</dbReference>
<dbReference type="GO" id="GO:0046556">
    <property type="term" value="F:alpha-L-arabinofuranosidase activity"/>
    <property type="evidence" value="ECO:0007669"/>
    <property type="project" value="TreeGrafter"/>
</dbReference>
<keyword evidence="2" id="KW-0732">Signal</keyword>
<gene>
    <name evidence="6" type="ORF">N0F65_007755</name>
</gene>
<proteinExistence type="inferred from homology"/>
<organism evidence="6 7">
    <name type="scientific">Lagenidium giganteum</name>
    <dbReference type="NCBI Taxonomy" id="4803"/>
    <lineage>
        <taxon>Eukaryota</taxon>
        <taxon>Sar</taxon>
        <taxon>Stramenopiles</taxon>
        <taxon>Oomycota</taxon>
        <taxon>Peronosporomycetes</taxon>
        <taxon>Pythiales</taxon>
        <taxon>Pythiaceae</taxon>
    </lineage>
</organism>
<feature type="domain" description="Fibronectin type III-like" evidence="5">
    <location>
        <begin position="661"/>
        <end position="732"/>
    </location>
</feature>
<evidence type="ECO:0000313" key="6">
    <source>
        <dbReference type="EMBL" id="DBA00626.1"/>
    </source>
</evidence>
<dbReference type="InterPro" id="IPR036881">
    <property type="entry name" value="Glyco_hydro_3_C_sf"/>
</dbReference>